<dbReference type="Proteomes" id="UP001172101">
    <property type="component" value="Unassembled WGS sequence"/>
</dbReference>
<organism evidence="1 2">
    <name type="scientific">Lasiosphaeria miniovina</name>
    <dbReference type="NCBI Taxonomy" id="1954250"/>
    <lineage>
        <taxon>Eukaryota</taxon>
        <taxon>Fungi</taxon>
        <taxon>Dikarya</taxon>
        <taxon>Ascomycota</taxon>
        <taxon>Pezizomycotina</taxon>
        <taxon>Sordariomycetes</taxon>
        <taxon>Sordariomycetidae</taxon>
        <taxon>Sordariales</taxon>
        <taxon>Lasiosphaeriaceae</taxon>
        <taxon>Lasiosphaeria</taxon>
    </lineage>
</organism>
<sequence length="168" mass="18601">MCAKHVSVAIHSCGKRVEKDYKFDACGDMSAPSHTVTENELASTKRGLDYHALMFGVEWQSSVLLDVFGMASIFYAILTGRWPYKPTPGRFQKVVYPNFKLEKFPDDVTDLPAGDVTLACWKREFATAKDALAALDRSLEGVEVRGDKCAEPRAVTEEEGGRDESMAT</sequence>
<dbReference type="EMBL" id="JAUIRO010000002">
    <property type="protein sequence ID" value="KAK0728029.1"/>
    <property type="molecule type" value="Genomic_DNA"/>
</dbReference>
<dbReference type="RefSeq" id="XP_060300884.1">
    <property type="nucleotide sequence ID" value="XM_060439479.1"/>
</dbReference>
<accession>A0AA40E4P3</accession>
<evidence type="ECO:0000313" key="1">
    <source>
        <dbReference type="EMBL" id="KAK0728029.1"/>
    </source>
</evidence>
<name>A0AA40E4P3_9PEZI</name>
<proteinExistence type="predicted"/>
<dbReference type="GeneID" id="85322749"/>
<dbReference type="AlphaFoldDB" id="A0AA40E4P3"/>
<reference evidence="1" key="1">
    <citation type="submission" date="2023-06" db="EMBL/GenBank/DDBJ databases">
        <title>Genome-scale phylogeny and comparative genomics of the fungal order Sordariales.</title>
        <authorList>
            <consortium name="Lawrence Berkeley National Laboratory"/>
            <person name="Hensen N."/>
            <person name="Bonometti L."/>
            <person name="Westerberg I."/>
            <person name="Brannstrom I.O."/>
            <person name="Guillou S."/>
            <person name="Cros-Aarteil S."/>
            <person name="Calhoun S."/>
            <person name="Haridas S."/>
            <person name="Kuo A."/>
            <person name="Mondo S."/>
            <person name="Pangilinan J."/>
            <person name="Riley R."/>
            <person name="LaButti K."/>
            <person name="Andreopoulos B."/>
            <person name="Lipzen A."/>
            <person name="Chen C."/>
            <person name="Yanf M."/>
            <person name="Daum C."/>
            <person name="Ng V."/>
            <person name="Clum A."/>
            <person name="Steindorff A."/>
            <person name="Ohm R."/>
            <person name="Martin F."/>
            <person name="Silar P."/>
            <person name="Natvig D."/>
            <person name="Lalanne C."/>
            <person name="Gautier V."/>
            <person name="Ament-velasquez S.L."/>
            <person name="Kruys A."/>
            <person name="Hutchinson M.I."/>
            <person name="Powell A.J."/>
            <person name="Barry K."/>
            <person name="Miller A.N."/>
            <person name="Grigoriev I.V."/>
            <person name="Debuchy R."/>
            <person name="Gladieux P."/>
            <person name="Thoren M.H."/>
            <person name="Johannesson H."/>
        </authorList>
    </citation>
    <scope>NUCLEOTIDE SEQUENCE</scope>
    <source>
        <strain evidence="1">SMH2392-1A</strain>
    </source>
</reference>
<protein>
    <submittedName>
        <fullName evidence="1">Uncharacterized protein</fullName>
    </submittedName>
</protein>
<evidence type="ECO:0000313" key="2">
    <source>
        <dbReference type="Proteomes" id="UP001172101"/>
    </source>
</evidence>
<gene>
    <name evidence="1" type="ORF">B0T26DRAFT_672624</name>
</gene>
<comment type="caution">
    <text evidence="1">The sequence shown here is derived from an EMBL/GenBank/DDBJ whole genome shotgun (WGS) entry which is preliminary data.</text>
</comment>
<keyword evidence="2" id="KW-1185">Reference proteome</keyword>